<dbReference type="InParanoid" id="A0A263DAB8"/>
<reference evidence="1 2" key="1">
    <citation type="submission" date="2017-07" db="EMBL/GenBank/DDBJ databases">
        <title>Amycolatopsis antarcticus sp. nov., isolated from the surface of an Antarcticus brown macroalga.</title>
        <authorList>
            <person name="Wang J."/>
            <person name="Leiva S."/>
            <person name="Huang J."/>
            <person name="Huang Y."/>
        </authorList>
    </citation>
    <scope>NUCLEOTIDE SEQUENCE [LARGE SCALE GENOMIC DNA]</scope>
    <source>
        <strain evidence="1 2">AU-G6</strain>
    </source>
</reference>
<comment type="caution">
    <text evidence="1">The sequence shown here is derived from an EMBL/GenBank/DDBJ whole genome shotgun (WGS) entry which is preliminary data.</text>
</comment>
<evidence type="ECO:0000313" key="1">
    <source>
        <dbReference type="EMBL" id="OZM74436.1"/>
    </source>
</evidence>
<evidence type="ECO:0000313" key="2">
    <source>
        <dbReference type="Proteomes" id="UP000242444"/>
    </source>
</evidence>
<protein>
    <submittedName>
        <fullName evidence="1">Uncharacterized protein</fullName>
    </submittedName>
</protein>
<sequence length="86" mass="8811">MMPDEPVTPGEIAHALRRVRPSVYRIGEGADPTLALVMNAGPAGRRNAAAKIAGLLAEHGLTLGTGDDIAALTEDDGALPVRRSAG</sequence>
<keyword evidence="2" id="KW-1185">Reference proteome</keyword>
<proteinExistence type="predicted"/>
<gene>
    <name evidence="1" type="ORF">CFN78_04775</name>
</gene>
<name>A0A263DAB8_9PSEU</name>
<dbReference type="AlphaFoldDB" id="A0A263DAB8"/>
<dbReference type="EMBL" id="NKYE01000002">
    <property type="protein sequence ID" value="OZM74436.1"/>
    <property type="molecule type" value="Genomic_DNA"/>
</dbReference>
<organism evidence="1 2">
    <name type="scientific">Amycolatopsis antarctica</name>
    <dbReference type="NCBI Taxonomy" id="1854586"/>
    <lineage>
        <taxon>Bacteria</taxon>
        <taxon>Bacillati</taxon>
        <taxon>Actinomycetota</taxon>
        <taxon>Actinomycetes</taxon>
        <taxon>Pseudonocardiales</taxon>
        <taxon>Pseudonocardiaceae</taxon>
        <taxon>Amycolatopsis</taxon>
    </lineage>
</organism>
<accession>A0A263DAB8</accession>
<dbReference type="Proteomes" id="UP000242444">
    <property type="component" value="Unassembled WGS sequence"/>
</dbReference>